<dbReference type="CDD" id="cd11349">
    <property type="entry name" value="AmyAc_3"/>
    <property type="match status" value="1"/>
</dbReference>
<dbReference type="Pfam" id="PF00128">
    <property type="entry name" value="Alpha-amylase"/>
    <property type="match status" value="1"/>
</dbReference>
<evidence type="ECO:0000313" key="4">
    <source>
        <dbReference type="Proteomes" id="UP000215355"/>
    </source>
</evidence>
<dbReference type="PANTHER" id="PTHR10357:SF205">
    <property type="entry name" value="O-GLYCOSYL HYDROLASE FAMILY 13"/>
    <property type="match status" value="1"/>
</dbReference>
<dbReference type="PANTHER" id="PTHR10357">
    <property type="entry name" value="ALPHA-AMYLASE FAMILY MEMBER"/>
    <property type="match status" value="1"/>
</dbReference>
<feature type="domain" description="Glycosyl hydrolase family 13 catalytic" evidence="2">
    <location>
        <begin position="47"/>
        <end position="479"/>
    </location>
</feature>
<dbReference type="PROSITE" id="PS51257">
    <property type="entry name" value="PROKAR_LIPOPROTEIN"/>
    <property type="match status" value="1"/>
</dbReference>
<dbReference type="InterPro" id="IPR013780">
    <property type="entry name" value="Glyco_hydro_b"/>
</dbReference>
<dbReference type="InterPro" id="IPR006047">
    <property type="entry name" value="GH13_cat_dom"/>
</dbReference>
<name>A0AAJ5C1U4_9SPHI</name>
<dbReference type="Gene3D" id="2.60.40.1180">
    <property type="entry name" value="Golgi alpha-mannosidase II"/>
    <property type="match status" value="1"/>
</dbReference>
<accession>A0AAJ5C1U4</accession>
<proteinExistence type="predicted"/>
<evidence type="ECO:0000256" key="1">
    <source>
        <dbReference type="SAM" id="SignalP"/>
    </source>
</evidence>
<dbReference type="EC" id="3.2.1.135" evidence="3"/>
<feature type="signal peptide" evidence="1">
    <location>
        <begin position="1"/>
        <end position="22"/>
    </location>
</feature>
<dbReference type="EMBL" id="LT906468">
    <property type="protein sequence ID" value="SNV60160.1"/>
    <property type="molecule type" value="Genomic_DNA"/>
</dbReference>
<reference evidence="3 4" key="1">
    <citation type="submission" date="2017-06" db="EMBL/GenBank/DDBJ databases">
        <authorList>
            <consortium name="Pathogen Informatics"/>
        </authorList>
    </citation>
    <scope>NUCLEOTIDE SEQUENCE [LARGE SCALE GENOMIC DNA]</scope>
    <source>
        <strain evidence="3 4">NCTC12149</strain>
    </source>
</reference>
<dbReference type="Gene3D" id="3.20.20.80">
    <property type="entry name" value="Glycosidases"/>
    <property type="match status" value="2"/>
</dbReference>
<evidence type="ECO:0000259" key="2">
    <source>
        <dbReference type="SMART" id="SM00642"/>
    </source>
</evidence>
<dbReference type="GO" id="GO:0009313">
    <property type="term" value="P:oligosaccharide catabolic process"/>
    <property type="evidence" value="ECO:0007669"/>
    <property type="project" value="TreeGrafter"/>
</dbReference>
<keyword evidence="1" id="KW-0732">Signal</keyword>
<feature type="chain" id="PRO_5042474005" evidence="1">
    <location>
        <begin position="23"/>
        <end position="607"/>
    </location>
</feature>
<organism evidence="3 4">
    <name type="scientific">Sphingobacterium mizutaii</name>
    <dbReference type="NCBI Taxonomy" id="1010"/>
    <lineage>
        <taxon>Bacteria</taxon>
        <taxon>Pseudomonadati</taxon>
        <taxon>Bacteroidota</taxon>
        <taxon>Sphingobacteriia</taxon>
        <taxon>Sphingobacteriales</taxon>
        <taxon>Sphingobacteriaceae</taxon>
        <taxon>Sphingobacterium</taxon>
    </lineage>
</organism>
<dbReference type="AlphaFoldDB" id="A0AAJ5C1U4"/>
<gene>
    <name evidence="3" type="primary">tvaII</name>
    <name evidence="3" type="ORF">SAMEA4412673_03580</name>
</gene>
<keyword evidence="3" id="KW-0378">Hydrolase</keyword>
<dbReference type="InterPro" id="IPR017853">
    <property type="entry name" value="GH"/>
</dbReference>
<dbReference type="Proteomes" id="UP000215355">
    <property type="component" value="Chromosome 1"/>
</dbReference>
<dbReference type="SUPFAM" id="SSF51445">
    <property type="entry name" value="(Trans)glycosidases"/>
    <property type="match status" value="1"/>
</dbReference>
<dbReference type="KEGG" id="smiz:4412673_03580"/>
<keyword evidence="3" id="KW-0326">Glycosidase</keyword>
<dbReference type="SUPFAM" id="SSF51011">
    <property type="entry name" value="Glycosyl hydrolase domain"/>
    <property type="match status" value="1"/>
</dbReference>
<protein>
    <submittedName>
        <fullName evidence="3">Neopullulanase 2</fullName>
        <ecNumber evidence="3">3.2.1.135</ecNumber>
    </submittedName>
</protein>
<dbReference type="GO" id="GO:0031216">
    <property type="term" value="F:neopullulanase activity"/>
    <property type="evidence" value="ECO:0007669"/>
    <property type="project" value="UniProtKB-EC"/>
</dbReference>
<dbReference type="GO" id="GO:0004556">
    <property type="term" value="F:alpha-amylase activity"/>
    <property type="evidence" value="ECO:0007669"/>
    <property type="project" value="TreeGrafter"/>
</dbReference>
<dbReference type="RefSeq" id="WP_197700949.1">
    <property type="nucleotide sequence ID" value="NZ_DAMDLF010000012.1"/>
</dbReference>
<dbReference type="SMART" id="SM00642">
    <property type="entry name" value="Aamy"/>
    <property type="match status" value="1"/>
</dbReference>
<sequence>MKNSLWGILIILLMVVSCSSGANQLDLLNKENTLNEPLVNNKFVIYQALVRHFGNTHTTNKYYGSIEENGVGKFNDFTATALQELYDLGITHMWYTGVIEHATMTDYSAYGIKPDDPDVVKGRAGSPYAIKDYYDVCPDFAVDVSRRMQEFEQLIERTHQHKMKVIIDFIPNHVARTYYSDSKPDNVKDFGVDDDKTKQFLPANDFYYIPDSDFQVPGGYIPGGGEFYNVLKNGSFPESPAKATGNNVFSSSPAKDDWFETVKLNYGVDFQRNETKHFDPVPPLWFKMRDILLFWAGKGVDGFRCDMVEMVPVEFWAWVNDEVKKSHPDILFIGEAYNKQEYANFYTTGKFDFLYDKVGLYDTLKMLMRNDDYAGVRGIQDVWRNEVKGYSARMLRFLENHDEQRIASKDFAGDPFVAIPAMVLSATMATGPVMIYSGQEVGEPGIGHEGFGGEDGRTSIFDYWGVPQHQKWMNKGKFDGGLLAENEVRLRAFYKALFNIVKTEQSIQAGGFYDLMATQQVQPNFPNRIYAYLRYTHNERLLVIANFEKAVQNFTLILPDDVIQAFHMEGKQLVFKDLLGQEAITVNKFSNQIDLKLEANQAQILKF</sequence>
<evidence type="ECO:0000313" key="3">
    <source>
        <dbReference type="EMBL" id="SNV60160.1"/>
    </source>
</evidence>